<proteinExistence type="predicted"/>
<evidence type="ECO:0000259" key="3">
    <source>
        <dbReference type="SMART" id="SM00287"/>
    </source>
</evidence>
<feature type="region of interest" description="Disordered" evidence="1">
    <location>
        <begin position="161"/>
        <end position="272"/>
    </location>
</feature>
<comment type="caution">
    <text evidence="4">The sequence shown here is derived from an EMBL/GenBank/DDBJ whole genome shotgun (WGS) entry which is preliminary data.</text>
</comment>
<feature type="signal peptide" evidence="2">
    <location>
        <begin position="1"/>
        <end position="23"/>
    </location>
</feature>
<dbReference type="RefSeq" id="WP_340357546.1">
    <property type="nucleotide sequence ID" value="NZ_JBBKZU010000005.1"/>
</dbReference>
<protein>
    <submittedName>
        <fullName evidence="4">SH3 domain-containing protein</fullName>
    </submittedName>
</protein>
<feature type="compositionally biased region" description="Low complexity" evidence="1">
    <location>
        <begin position="165"/>
        <end position="177"/>
    </location>
</feature>
<dbReference type="InterPro" id="IPR003646">
    <property type="entry name" value="SH3-like_bac-type"/>
</dbReference>
<name>A0ABU8VF81_9BURK</name>
<dbReference type="SMART" id="SM00287">
    <property type="entry name" value="SH3b"/>
    <property type="match status" value="1"/>
</dbReference>
<keyword evidence="5" id="KW-1185">Reference proteome</keyword>
<feature type="compositionally biased region" description="Pro residues" evidence="1">
    <location>
        <begin position="187"/>
        <end position="206"/>
    </location>
</feature>
<feature type="compositionally biased region" description="Basic and acidic residues" evidence="1">
    <location>
        <begin position="254"/>
        <end position="272"/>
    </location>
</feature>
<organism evidence="4 5">
    <name type="scientific">Variovorax ureilyticus</name>
    <dbReference type="NCBI Taxonomy" id="1836198"/>
    <lineage>
        <taxon>Bacteria</taxon>
        <taxon>Pseudomonadati</taxon>
        <taxon>Pseudomonadota</taxon>
        <taxon>Betaproteobacteria</taxon>
        <taxon>Burkholderiales</taxon>
        <taxon>Comamonadaceae</taxon>
        <taxon>Variovorax</taxon>
    </lineage>
</organism>
<evidence type="ECO:0000256" key="1">
    <source>
        <dbReference type="SAM" id="MobiDB-lite"/>
    </source>
</evidence>
<dbReference type="EMBL" id="JBBKZU010000005">
    <property type="protein sequence ID" value="MEJ8812298.1"/>
    <property type="molecule type" value="Genomic_DNA"/>
</dbReference>
<gene>
    <name evidence="4" type="ORF">WKW77_14535</name>
</gene>
<dbReference type="Pfam" id="PF08239">
    <property type="entry name" value="SH3_3"/>
    <property type="match status" value="1"/>
</dbReference>
<evidence type="ECO:0000256" key="2">
    <source>
        <dbReference type="SAM" id="SignalP"/>
    </source>
</evidence>
<evidence type="ECO:0000313" key="4">
    <source>
        <dbReference type="EMBL" id="MEJ8812298.1"/>
    </source>
</evidence>
<keyword evidence="2" id="KW-0732">Signal</keyword>
<feature type="domain" description="SH3b" evidence="3">
    <location>
        <begin position="23"/>
        <end position="87"/>
    </location>
</feature>
<feature type="chain" id="PRO_5045215799" evidence="2">
    <location>
        <begin position="24"/>
        <end position="272"/>
    </location>
</feature>
<accession>A0ABU8VF81</accession>
<dbReference type="Proteomes" id="UP001365846">
    <property type="component" value="Unassembled WGS sequence"/>
</dbReference>
<feature type="compositionally biased region" description="Gly residues" evidence="1">
    <location>
        <begin position="228"/>
        <end position="240"/>
    </location>
</feature>
<reference evidence="4 5" key="1">
    <citation type="submission" date="2024-03" db="EMBL/GenBank/DDBJ databases">
        <title>Novel species of the genus Variovorax.</title>
        <authorList>
            <person name="Liu Q."/>
            <person name="Xin Y.-H."/>
        </authorList>
    </citation>
    <scope>NUCLEOTIDE SEQUENCE [LARGE SCALE GENOMIC DNA]</scope>
    <source>
        <strain evidence="4 5">KACC 18899</strain>
    </source>
</reference>
<dbReference type="Gene3D" id="2.30.30.40">
    <property type="entry name" value="SH3 Domains"/>
    <property type="match status" value="1"/>
</dbReference>
<sequence length="272" mass="28713">MQKQTWRWIGTCAIALSLPLAAAAQQAFTRGSVNLRAGPSSSYPLVAVLAPGQPLQVMGCTAGYGWCDIVLSDGLRGWAYAGSLDYAYEEQHLPLATYGAVIGVPIVTFAIGSYWGDYYRDRPWYGQPRWWGGRPPPPPVTGWRPLPAPVPAWRPNPWPGPGYHPPAGARPPAAAFRPPQPVGIRPPVDPGHRPPSPPAGIRPPAPDHGFRPGGPGRPDWNAGRPRGEQGGGYGRSGGDQGNHRGHGEGGGGGRGDHGGGNDRGQGRGHGDR</sequence>
<evidence type="ECO:0000313" key="5">
    <source>
        <dbReference type="Proteomes" id="UP001365846"/>
    </source>
</evidence>